<name>A0A1L9SH70_9EURO</name>
<dbReference type="AlphaFoldDB" id="A0A1L9SH70"/>
<dbReference type="GeneID" id="34611313"/>
<evidence type="ECO:0000313" key="2">
    <source>
        <dbReference type="EMBL" id="OJJ46549.1"/>
    </source>
</evidence>
<evidence type="ECO:0000256" key="1">
    <source>
        <dbReference type="SAM" id="MobiDB-lite"/>
    </source>
</evidence>
<dbReference type="Proteomes" id="UP000184188">
    <property type="component" value="Unassembled WGS sequence"/>
</dbReference>
<gene>
    <name evidence="2" type="ORF">ASPZODRAFT_142359</name>
</gene>
<feature type="region of interest" description="Disordered" evidence="1">
    <location>
        <begin position="34"/>
        <end position="56"/>
    </location>
</feature>
<dbReference type="EMBL" id="KV878342">
    <property type="protein sequence ID" value="OJJ46549.1"/>
    <property type="molecule type" value="Genomic_DNA"/>
</dbReference>
<reference evidence="3" key="1">
    <citation type="journal article" date="2017" name="Genome Biol.">
        <title>Comparative genomics reveals high biological diversity and specific adaptations in the industrially and medically important fungal genus Aspergillus.</title>
        <authorList>
            <person name="de Vries R.P."/>
            <person name="Riley R."/>
            <person name="Wiebenga A."/>
            <person name="Aguilar-Osorio G."/>
            <person name="Amillis S."/>
            <person name="Uchima C.A."/>
            <person name="Anderluh G."/>
            <person name="Asadollahi M."/>
            <person name="Askin M."/>
            <person name="Barry K."/>
            <person name="Battaglia E."/>
            <person name="Bayram O."/>
            <person name="Benocci T."/>
            <person name="Braus-Stromeyer S.A."/>
            <person name="Caldana C."/>
            <person name="Canovas D."/>
            <person name="Cerqueira G.C."/>
            <person name="Chen F."/>
            <person name="Chen W."/>
            <person name="Choi C."/>
            <person name="Clum A."/>
            <person name="Dos Santos R.A."/>
            <person name="Damasio A.R."/>
            <person name="Diallinas G."/>
            <person name="Emri T."/>
            <person name="Fekete E."/>
            <person name="Flipphi M."/>
            <person name="Freyberg S."/>
            <person name="Gallo A."/>
            <person name="Gournas C."/>
            <person name="Habgood R."/>
            <person name="Hainaut M."/>
            <person name="Harispe M.L."/>
            <person name="Henrissat B."/>
            <person name="Hilden K.S."/>
            <person name="Hope R."/>
            <person name="Hossain A."/>
            <person name="Karabika E."/>
            <person name="Karaffa L."/>
            <person name="Karanyi Z."/>
            <person name="Krasevec N."/>
            <person name="Kuo A."/>
            <person name="Kusch H."/>
            <person name="LaButti K."/>
            <person name="Lagendijk E.L."/>
            <person name="Lapidus A."/>
            <person name="Levasseur A."/>
            <person name="Lindquist E."/>
            <person name="Lipzen A."/>
            <person name="Logrieco A.F."/>
            <person name="MacCabe A."/>
            <person name="Maekelae M.R."/>
            <person name="Malavazi I."/>
            <person name="Melin P."/>
            <person name="Meyer V."/>
            <person name="Mielnichuk N."/>
            <person name="Miskei M."/>
            <person name="Molnar A.P."/>
            <person name="Mule G."/>
            <person name="Ngan C.Y."/>
            <person name="Orejas M."/>
            <person name="Orosz E."/>
            <person name="Ouedraogo J.P."/>
            <person name="Overkamp K.M."/>
            <person name="Park H.-S."/>
            <person name="Perrone G."/>
            <person name="Piumi F."/>
            <person name="Punt P.J."/>
            <person name="Ram A.F."/>
            <person name="Ramon A."/>
            <person name="Rauscher S."/>
            <person name="Record E."/>
            <person name="Riano-Pachon D.M."/>
            <person name="Robert V."/>
            <person name="Roehrig J."/>
            <person name="Ruller R."/>
            <person name="Salamov A."/>
            <person name="Salih N.S."/>
            <person name="Samson R.A."/>
            <person name="Sandor E."/>
            <person name="Sanguinetti M."/>
            <person name="Schuetze T."/>
            <person name="Sepcic K."/>
            <person name="Shelest E."/>
            <person name="Sherlock G."/>
            <person name="Sophianopoulou V."/>
            <person name="Squina F.M."/>
            <person name="Sun H."/>
            <person name="Susca A."/>
            <person name="Todd R.B."/>
            <person name="Tsang A."/>
            <person name="Unkles S.E."/>
            <person name="van de Wiele N."/>
            <person name="van Rossen-Uffink D."/>
            <person name="Oliveira J.V."/>
            <person name="Vesth T.C."/>
            <person name="Visser J."/>
            <person name="Yu J.-H."/>
            <person name="Zhou M."/>
            <person name="Andersen M.R."/>
            <person name="Archer D.B."/>
            <person name="Baker S.E."/>
            <person name="Benoit I."/>
            <person name="Brakhage A.A."/>
            <person name="Braus G.H."/>
            <person name="Fischer R."/>
            <person name="Frisvad J.C."/>
            <person name="Goldman G.H."/>
            <person name="Houbraken J."/>
            <person name="Oakley B."/>
            <person name="Pocsi I."/>
            <person name="Scazzocchio C."/>
            <person name="Seiboth B."/>
            <person name="vanKuyk P.A."/>
            <person name="Wortman J."/>
            <person name="Dyer P.S."/>
            <person name="Grigoriev I.V."/>
        </authorList>
    </citation>
    <scope>NUCLEOTIDE SEQUENCE [LARGE SCALE GENOMIC DNA]</scope>
    <source>
        <strain evidence="3">CBS 506.65</strain>
    </source>
</reference>
<sequence length="254" mass="28039">MGKKKKKSAGQARKYIPPTSSSLVPCDEWWKNYPVPSTDTGDEPEAAVPGSEESSSEIILTPLDDKITTTAASTPTPTNIHDEDISTTFEELRDTLREHCFYSYSPLLKPEVSHLVIYCVGCSHLLLIQYAAEERLGFFTAADNAPSCGPYSTLLATNCRSCPSLSMITSKVCVTHMAPRIVRQSFLFENMASLLGVSDFFIPTCSGKLLVVPMADLRRYLPGDCEIFGLDINEAWAKDADRDAILSFCSPRFF</sequence>
<proteinExistence type="predicted"/>
<dbReference type="RefSeq" id="XP_022581059.1">
    <property type="nucleotide sequence ID" value="XM_022724848.1"/>
</dbReference>
<protein>
    <submittedName>
        <fullName evidence="2">Uncharacterized protein</fullName>
    </submittedName>
</protein>
<dbReference type="VEuPathDB" id="FungiDB:ASPZODRAFT_142359"/>
<accession>A0A1L9SH70</accession>
<feature type="region of interest" description="Disordered" evidence="1">
    <location>
        <begin position="1"/>
        <end position="21"/>
    </location>
</feature>
<organism evidence="2 3">
    <name type="scientific">Penicilliopsis zonata CBS 506.65</name>
    <dbReference type="NCBI Taxonomy" id="1073090"/>
    <lineage>
        <taxon>Eukaryota</taxon>
        <taxon>Fungi</taxon>
        <taxon>Dikarya</taxon>
        <taxon>Ascomycota</taxon>
        <taxon>Pezizomycotina</taxon>
        <taxon>Eurotiomycetes</taxon>
        <taxon>Eurotiomycetidae</taxon>
        <taxon>Eurotiales</taxon>
        <taxon>Aspergillaceae</taxon>
        <taxon>Penicilliopsis</taxon>
    </lineage>
</organism>
<evidence type="ECO:0000313" key="3">
    <source>
        <dbReference type="Proteomes" id="UP000184188"/>
    </source>
</evidence>
<keyword evidence="3" id="KW-1185">Reference proteome</keyword>